<sequence length="452" mass="52620">MSTTKSKTLKHKITNQTNIFEPTIQIFNEALSYFMNVIDKEFLSLDDWNTKGIVPAVERLTHTTKTNPLPKYTEFNQRFHKFPSYFRRAAIASAFGKVKSYRSLFQNWVEEKEQAKQEGKRFSKRPPSFQLKHNEFPVFYRGNMFEKRSNHEAKLKLFIKKDWVWIDITYKPMDLEKRGVSDWKECNPKLIKSGKKYYLAISYEKKILLNKTNIKNQTIISVDLGMTNSAVCSAIRPDGTVIGRTFINQPVEKDRMDRMSKNVKTAQKKYGYISAPNLWRKINGLQKHIIIDTARRIVNFAEQHHADVIVFEFLGKIKFPPNTYGAKRLKQKLHHWCKNGIQNKVQQMAHYREIRIRRVNATNTSKLAYDGSGEVVRSHKKNLATFQNGKIYHADLNAAYNIGARYFLREHLKAFSEKKKLELEAKVPQVSARTQQSLSTFISFLQAVAPAV</sequence>
<dbReference type="AlphaFoldDB" id="A0A090YXX3"/>
<dbReference type="EMBL" id="QVOD01000031">
    <property type="protein sequence ID" value="RFT64913.1"/>
    <property type="molecule type" value="Genomic_DNA"/>
</dbReference>
<evidence type="ECO:0000313" key="4">
    <source>
        <dbReference type="Proteomes" id="UP000264294"/>
    </source>
</evidence>
<reference evidence="2 4" key="2">
    <citation type="submission" date="2018-08" db="EMBL/GenBank/DDBJ databases">
        <title>Bacillus clarus sp. nov. strain PS00077A.</title>
        <authorList>
            <person name="Mendez Acevedo M."/>
            <person name="Carroll L."/>
            <person name="Mukherjee M."/>
            <person name="Wiedmann M."/>
            <person name="Kovac J."/>
        </authorList>
    </citation>
    <scope>NUCLEOTIDE SEQUENCE [LARGE SCALE GENOMIC DNA]</scope>
    <source>
        <strain evidence="2 4">PS00077A</strain>
    </source>
</reference>
<dbReference type="EMBL" id="JMQC01000008">
    <property type="protein sequence ID" value="KFN03824.1"/>
    <property type="molecule type" value="Genomic_DNA"/>
</dbReference>
<dbReference type="NCBIfam" id="NF040570">
    <property type="entry name" value="guided_TnpB"/>
    <property type="match status" value="1"/>
</dbReference>
<accession>A0A090YXX3</accession>
<evidence type="ECO:0000313" key="3">
    <source>
        <dbReference type="Proteomes" id="UP000029389"/>
    </source>
</evidence>
<reference evidence="1 3" key="1">
    <citation type="submission" date="2014-04" db="EMBL/GenBank/DDBJ databases">
        <authorList>
            <person name="Bishop-Lilly K.A."/>
            <person name="Broomall S.M."/>
            <person name="Chain P.S."/>
            <person name="Chertkov O."/>
            <person name="Coyne S.R."/>
            <person name="Daligault H.E."/>
            <person name="Davenport K.W."/>
            <person name="Erkkila T."/>
            <person name="Frey K.G."/>
            <person name="Gibbons H.S."/>
            <person name="Gu W."/>
            <person name="Jaissle J."/>
            <person name="Johnson S.L."/>
            <person name="Koroleva G.I."/>
            <person name="Ladner J.T."/>
            <person name="Lo C.-C."/>
            <person name="Minogue T.D."/>
            <person name="Munk C."/>
            <person name="Palacios G.F."/>
            <person name="Redden C.L."/>
            <person name="Rosenzweig C.N."/>
            <person name="Scholz M.B."/>
            <person name="Teshima H."/>
            <person name="Xu Y."/>
        </authorList>
    </citation>
    <scope>NUCLEOTIDE SEQUENCE [LARGE SCALE GENOMIC DNA]</scope>
    <source>
        <strain evidence="1 3">BHP</strain>
    </source>
</reference>
<dbReference type="Proteomes" id="UP000264294">
    <property type="component" value="Unassembled WGS sequence"/>
</dbReference>
<comment type="caution">
    <text evidence="1">The sequence shown here is derived from an EMBL/GenBank/DDBJ whole genome shotgun (WGS) entry which is preliminary data.</text>
</comment>
<organism evidence="1 3">
    <name type="scientific">Bacillus clarus</name>
    <dbReference type="NCBI Taxonomy" id="2338372"/>
    <lineage>
        <taxon>Bacteria</taxon>
        <taxon>Bacillati</taxon>
        <taxon>Bacillota</taxon>
        <taxon>Bacilli</taxon>
        <taxon>Bacillales</taxon>
        <taxon>Bacillaceae</taxon>
        <taxon>Bacillus</taxon>
        <taxon>Bacillus cereus group</taxon>
    </lineage>
</organism>
<proteinExistence type="predicted"/>
<keyword evidence="4" id="KW-1185">Reference proteome</keyword>
<dbReference type="PATRIC" id="fig|1405.8.peg.3555"/>
<evidence type="ECO:0000313" key="2">
    <source>
        <dbReference type="EMBL" id="RFT64913.1"/>
    </source>
</evidence>
<evidence type="ECO:0000313" key="1">
    <source>
        <dbReference type="EMBL" id="KFN03824.1"/>
    </source>
</evidence>
<dbReference type="Proteomes" id="UP000029389">
    <property type="component" value="Unassembled WGS sequence"/>
</dbReference>
<gene>
    <name evidence="2" type="ORF">D0U04_20805</name>
    <name evidence="1" type="ORF">DJ93_3461</name>
</gene>
<name>A0A090YXX3_9BACI</name>
<protein>
    <submittedName>
        <fullName evidence="1 2">Transposase</fullName>
    </submittedName>
</protein>
<dbReference type="RefSeq" id="WP_042982246.1">
    <property type="nucleotide sequence ID" value="NZ_JMQC01000008.1"/>
</dbReference>